<proteinExistence type="predicted"/>
<comment type="caution">
    <text evidence="1">The sequence shown here is derived from an EMBL/GenBank/DDBJ whole genome shotgun (WGS) entry which is preliminary data.</text>
</comment>
<organism evidence="1 2">
    <name type="scientific">Duganella vulcania</name>
    <dbReference type="NCBI Taxonomy" id="2692166"/>
    <lineage>
        <taxon>Bacteria</taxon>
        <taxon>Pseudomonadati</taxon>
        <taxon>Pseudomonadota</taxon>
        <taxon>Betaproteobacteria</taxon>
        <taxon>Burkholderiales</taxon>
        <taxon>Oxalobacteraceae</taxon>
        <taxon>Telluria group</taxon>
        <taxon>Duganella</taxon>
    </lineage>
</organism>
<dbReference type="RefSeq" id="WP_161081875.1">
    <property type="nucleotide sequence ID" value="NZ_WWCX01000001.1"/>
</dbReference>
<accession>A0A845GGT9</accession>
<dbReference type="InterPro" id="IPR017547">
    <property type="entry name" value="CRISPR-assoc_prot_Csf3"/>
</dbReference>
<name>A0A845GGT9_9BURK</name>
<reference evidence="1" key="1">
    <citation type="submission" date="2019-12" db="EMBL/GenBank/DDBJ databases">
        <title>Novel species isolated from a subtropical stream in China.</title>
        <authorList>
            <person name="Lu H."/>
        </authorList>
    </citation>
    <scope>NUCLEOTIDE SEQUENCE [LARGE SCALE GENOMIC DNA]</scope>
    <source>
        <strain evidence="1">FT81W</strain>
    </source>
</reference>
<gene>
    <name evidence="1" type="ORF">GTP90_01925</name>
</gene>
<sequence length="231" mass="25795">MGMQPLRLEWTLSTPMVVGAHPLHLDALVAYAVTEEALRTGMVVSGPISDIARDLPLQREEQAGQWCWKASALRRAAGPHSTRFWTRKTDPYDYATRAQTGQLEGRFKAPMKPYAAKIDTQRGLLKQQFKFFPVQQIQTVTAWCIGDLNRLEELLHPDSGFVTNLGGKGRMGFGKVRSFLIESDDAALMKWAERVLPWAHEGALPVRLAIRPPYWDVANLADAFAIPALLG</sequence>
<protein>
    <submittedName>
        <fullName evidence="1">Type IV CRISPR-associated protein Csf3</fullName>
    </submittedName>
</protein>
<dbReference type="Proteomes" id="UP000447355">
    <property type="component" value="Unassembled WGS sequence"/>
</dbReference>
<dbReference type="NCBIfam" id="TIGR03116">
    <property type="entry name" value="cas5_csf3"/>
    <property type="match status" value="1"/>
</dbReference>
<evidence type="ECO:0000313" key="1">
    <source>
        <dbReference type="EMBL" id="MYM92615.1"/>
    </source>
</evidence>
<dbReference type="EMBL" id="WWCX01000001">
    <property type="protein sequence ID" value="MYM92615.1"/>
    <property type="molecule type" value="Genomic_DNA"/>
</dbReference>
<dbReference type="AlphaFoldDB" id="A0A845GGT9"/>
<evidence type="ECO:0000313" key="2">
    <source>
        <dbReference type="Proteomes" id="UP000447355"/>
    </source>
</evidence>